<evidence type="ECO:0000313" key="12">
    <source>
        <dbReference type="Proteomes" id="UP000186110"/>
    </source>
</evidence>
<dbReference type="PROSITE" id="PS50887">
    <property type="entry name" value="GGDEF"/>
    <property type="match status" value="1"/>
</dbReference>
<feature type="domain" description="GGDEF" evidence="10">
    <location>
        <begin position="429"/>
        <end position="557"/>
    </location>
</feature>
<protein>
    <recommendedName>
        <fullName evidence="2">diguanylate cyclase</fullName>
        <ecNumber evidence="2">2.7.7.65</ecNumber>
    </recommendedName>
</protein>
<feature type="coiled-coil region" evidence="8">
    <location>
        <begin position="360"/>
        <end position="401"/>
    </location>
</feature>
<dbReference type="AlphaFoldDB" id="A0A1P8K770"/>
<dbReference type="EC" id="2.7.7.65" evidence="2"/>
<sequence length="557" mass="61475">MNFLPGSFKYRLTLILGVLALCVGLPGYLYLDHIYARQLVADRGQALHGLATSTANALTENLRERQREVDLLAQTSLFRRADYADPELTRSIERLQQSYPHYSWIGFADPQGQVRVSTQNLLLNANVSARPWFGAGLKGSYVGDLHSAVLLAKLLPPESGDAGPVRFIDFASPVLDTAGRVRGVLGAHAHWRWATDIVRNTTPGNAKAEGIEIFIITKDREIIYPEKVAEGVQPPSKVDTSQPVGFDRWGGAEEYMTAQAAVRERSPTQTLGWQVVVRQPTSVALAPVRTLQRAVLLGTLAMSVILLFMAYWIARRFGEPLEQLAARARQIEQGNEDLQWVIPQRSIEVEHLVDALRSTAATLISRRRALEDANAHLEKKVEERTAELARANEELQFLARRDALTGMGNRLASMERLHEEFLRMKRADKPYATLMLDIDHFKRVNDTHGHATGDAVLREVSQTIRATVRDTDFVGRTGGEEFLVLLPATSLEEALLVAEKIRTAVAATPQPPVGQVTISIGVAPAHPDDANEDMSVSAADAALYRAKESGRNRVAGI</sequence>
<evidence type="ECO:0000256" key="3">
    <source>
        <dbReference type="ARBA" id="ARBA00022475"/>
    </source>
</evidence>
<dbReference type="FunFam" id="3.30.70.270:FF:000001">
    <property type="entry name" value="Diguanylate cyclase domain protein"/>
    <property type="match status" value="1"/>
</dbReference>
<organism evidence="11 12">
    <name type="scientific">Rhodoferax saidenbachensis</name>
    <dbReference type="NCBI Taxonomy" id="1484693"/>
    <lineage>
        <taxon>Bacteria</taxon>
        <taxon>Pseudomonadati</taxon>
        <taxon>Pseudomonadota</taxon>
        <taxon>Betaproteobacteria</taxon>
        <taxon>Burkholderiales</taxon>
        <taxon>Comamonadaceae</taxon>
        <taxon>Rhodoferax</taxon>
    </lineage>
</organism>
<dbReference type="NCBIfam" id="TIGR00254">
    <property type="entry name" value="GGDEF"/>
    <property type="match status" value="1"/>
</dbReference>
<reference evidence="11 12" key="1">
    <citation type="submission" date="2017-01" db="EMBL/GenBank/DDBJ databases">
        <authorList>
            <person name="Mah S.A."/>
            <person name="Swanson W.J."/>
            <person name="Moy G.W."/>
            <person name="Vacquier V.D."/>
        </authorList>
    </citation>
    <scope>NUCLEOTIDE SEQUENCE [LARGE SCALE GENOMIC DNA]</scope>
    <source>
        <strain evidence="11 12">DSM 22694</strain>
    </source>
</reference>
<keyword evidence="6 9" id="KW-0472">Membrane</keyword>
<dbReference type="EMBL" id="CP019239">
    <property type="protein sequence ID" value="APW41853.1"/>
    <property type="molecule type" value="Genomic_DNA"/>
</dbReference>
<dbReference type="RefSeq" id="WP_029709649.1">
    <property type="nucleotide sequence ID" value="NZ_CP019239.1"/>
</dbReference>
<dbReference type="GO" id="GO:1902201">
    <property type="term" value="P:negative regulation of bacterial-type flagellum-dependent cell motility"/>
    <property type="evidence" value="ECO:0007669"/>
    <property type="project" value="TreeGrafter"/>
</dbReference>
<evidence type="ECO:0000259" key="10">
    <source>
        <dbReference type="PROSITE" id="PS50887"/>
    </source>
</evidence>
<dbReference type="GO" id="GO:0043709">
    <property type="term" value="P:cell adhesion involved in single-species biofilm formation"/>
    <property type="evidence" value="ECO:0007669"/>
    <property type="project" value="TreeGrafter"/>
</dbReference>
<dbReference type="SMART" id="SM00267">
    <property type="entry name" value="GGDEF"/>
    <property type="match status" value="1"/>
</dbReference>
<dbReference type="KEGG" id="rsb:RS694_04375"/>
<dbReference type="CDD" id="cd12914">
    <property type="entry name" value="PDC1_DGC_like"/>
    <property type="match status" value="1"/>
</dbReference>
<dbReference type="InterPro" id="IPR000160">
    <property type="entry name" value="GGDEF_dom"/>
</dbReference>
<evidence type="ECO:0000256" key="9">
    <source>
        <dbReference type="SAM" id="Phobius"/>
    </source>
</evidence>
<dbReference type="Gene3D" id="3.30.70.270">
    <property type="match status" value="1"/>
</dbReference>
<dbReference type="PANTHER" id="PTHR45138">
    <property type="entry name" value="REGULATORY COMPONENTS OF SENSORY TRANSDUCTION SYSTEM"/>
    <property type="match status" value="1"/>
</dbReference>
<dbReference type="eggNOG" id="COG3706">
    <property type="taxonomic scope" value="Bacteria"/>
</dbReference>
<gene>
    <name evidence="11" type="ORF">RS694_04375</name>
</gene>
<evidence type="ECO:0000256" key="6">
    <source>
        <dbReference type="ARBA" id="ARBA00023136"/>
    </source>
</evidence>
<evidence type="ECO:0000256" key="4">
    <source>
        <dbReference type="ARBA" id="ARBA00022692"/>
    </source>
</evidence>
<comment type="catalytic activity">
    <reaction evidence="7">
        <text>2 GTP = 3',3'-c-di-GMP + 2 diphosphate</text>
        <dbReference type="Rhea" id="RHEA:24898"/>
        <dbReference type="ChEBI" id="CHEBI:33019"/>
        <dbReference type="ChEBI" id="CHEBI:37565"/>
        <dbReference type="ChEBI" id="CHEBI:58805"/>
        <dbReference type="EC" id="2.7.7.65"/>
    </reaction>
</comment>
<evidence type="ECO:0000256" key="1">
    <source>
        <dbReference type="ARBA" id="ARBA00004651"/>
    </source>
</evidence>
<keyword evidence="5 9" id="KW-1133">Transmembrane helix</keyword>
<dbReference type="Pfam" id="PF00990">
    <property type="entry name" value="GGDEF"/>
    <property type="match status" value="1"/>
</dbReference>
<evidence type="ECO:0000256" key="7">
    <source>
        <dbReference type="ARBA" id="ARBA00034247"/>
    </source>
</evidence>
<name>A0A1P8K770_9BURK</name>
<feature type="transmembrane region" description="Helical" evidence="9">
    <location>
        <begin position="294"/>
        <end position="314"/>
    </location>
</feature>
<comment type="subcellular location">
    <subcellularLocation>
        <location evidence="1">Cell membrane</location>
        <topology evidence="1">Multi-pass membrane protein</topology>
    </subcellularLocation>
</comment>
<dbReference type="InterPro" id="IPR033479">
    <property type="entry name" value="dCache_1"/>
</dbReference>
<dbReference type="GO" id="GO:0005886">
    <property type="term" value="C:plasma membrane"/>
    <property type="evidence" value="ECO:0007669"/>
    <property type="project" value="UniProtKB-SubCell"/>
</dbReference>
<keyword evidence="8" id="KW-0175">Coiled coil</keyword>
<keyword evidence="4 9" id="KW-0812">Transmembrane</keyword>
<dbReference type="Pfam" id="PF02743">
    <property type="entry name" value="dCache_1"/>
    <property type="match status" value="1"/>
</dbReference>
<dbReference type="CDD" id="cd01949">
    <property type="entry name" value="GGDEF"/>
    <property type="match status" value="1"/>
</dbReference>
<dbReference type="InterPro" id="IPR050469">
    <property type="entry name" value="Diguanylate_Cyclase"/>
</dbReference>
<dbReference type="InterPro" id="IPR029787">
    <property type="entry name" value="Nucleotide_cyclase"/>
</dbReference>
<dbReference type="Proteomes" id="UP000186110">
    <property type="component" value="Chromosome"/>
</dbReference>
<evidence type="ECO:0000313" key="11">
    <source>
        <dbReference type="EMBL" id="APW41853.1"/>
    </source>
</evidence>
<feature type="transmembrane region" description="Helical" evidence="9">
    <location>
        <begin position="12"/>
        <end position="31"/>
    </location>
</feature>
<keyword evidence="3" id="KW-1003">Cell membrane</keyword>
<dbReference type="GO" id="GO:0052621">
    <property type="term" value="F:diguanylate cyclase activity"/>
    <property type="evidence" value="ECO:0007669"/>
    <property type="project" value="UniProtKB-EC"/>
</dbReference>
<accession>A0A1P8K770</accession>
<dbReference type="STRING" id="1484693.RS694_04375"/>
<keyword evidence="12" id="KW-1185">Reference proteome</keyword>
<dbReference type="InterPro" id="IPR043128">
    <property type="entry name" value="Rev_trsase/Diguanyl_cyclase"/>
</dbReference>
<dbReference type="Gene3D" id="6.10.340.10">
    <property type="match status" value="1"/>
</dbReference>
<evidence type="ECO:0000256" key="5">
    <source>
        <dbReference type="ARBA" id="ARBA00022989"/>
    </source>
</evidence>
<evidence type="ECO:0000256" key="2">
    <source>
        <dbReference type="ARBA" id="ARBA00012528"/>
    </source>
</evidence>
<dbReference type="SUPFAM" id="SSF55073">
    <property type="entry name" value="Nucleotide cyclase"/>
    <property type="match status" value="1"/>
</dbReference>
<proteinExistence type="predicted"/>
<dbReference type="Gene3D" id="3.30.450.20">
    <property type="entry name" value="PAS domain"/>
    <property type="match status" value="1"/>
</dbReference>
<dbReference type="PANTHER" id="PTHR45138:SF9">
    <property type="entry name" value="DIGUANYLATE CYCLASE DGCM-RELATED"/>
    <property type="match status" value="1"/>
</dbReference>
<evidence type="ECO:0000256" key="8">
    <source>
        <dbReference type="SAM" id="Coils"/>
    </source>
</evidence>